<dbReference type="AlphaFoldDB" id="A0A238UXL5"/>
<feature type="compositionally biased region" description="Acidic residues" evidence="1">
    <location>
        <begin position="19"/>
        <end position="31"/>
    </location>
</feature>
<gene>
    <name evidence="2" type="ORF">SAMN06266787_101534</name>
</gene>
<dbReference type="RefSeq" id="WP_167373061.1">
    <property type="nucleotide sequence ID" value="NZ_FZNK01000001.1"/>
</dbReference>
<evidence type="ECO:0000256" key="1">
    <source>
        <dbReference type="SAM" id="MobiDB-lite"/>
    </source>
</evidence>
<organism evidence="2 3">
    <name type="scientific">Halorubrum ezzemoulense</name>
    <name type="common">Halorubrum chaoviator</name>
    <dbReference type="NCBI Taxonomy" id="337243"/>
    <lineage>
        <taxon>Archaea</taxon>
        <taxon>Methanobacteriati</taxon>
        <taxon>Methanobacteriota</taxon>
        <taxon>Stenosarchaea group</taxon>
        <taxon>Halobacteria</taxon>
        <taxon>Halobacteriales</taxon>
        <taxon>Haloferacaceae</taxon>
        <taxon>Halorubrum</taxon>
    </lineage>
</organism>
<feature type="compositionally biased region" description="Basic and acidic residues" evidence="1">
    <location>
        <begin position="1"/>
        <end position="17"/>
    </location>
</feature>
<name>A0A238UXL5_HALEZ</name>
<dbReference type="Proteomes" id="UP000198297">
    <property type="component" value="Unassembled WGS sequence"/>
</dbReference>
<dbReference type="EMBL" id="FZNK01000001">
    <property type="protein sequence ID" value="SNR26574.1"/>
    <property type="molecule type" value="Genomic_DNA"/>
</dbReference>
<reference evidence="2 3" key="1">
    <citation type="submission" date="2017-06" db="EMBL/GenBank/DDBJ databases">
        <authorList>
            <person name="Kim H.J."/>
            <person name="Triplett B.A."/>
        </authorList>
    </citation>
    <scope>NUCLEOTIDE SEQUENCE [LARGE SCALE GENOMIC DNA]</scope>
    <source>
        <strain evidence="2 3">DSM 19316</strain>
    </source>
</reference>
<evidence type="ECO:0000313" key="2">
    <source>
        <dbReference type="EMBL" id="SNR26574.1"/>
    </source>
</evidence>
<accession>A0A238UXL5</accession>
<protein>
    <submittedName>
        <fullName evidence="2">Uncharacterized protein</fullName>
    </submittedName>
</protein>
<proteinExistence type="predicted"/>
<evidence type="ECO:0000313" key="3">
    <source>
        <dbReference type="Proteomes" id="UP000198297"/>
    </source>
</evidence>
<sequence length="58" mass="6186">MTEGGDSRATDDERCDAGDGTDAEGETDAEPADGHLDGVEDGAGCTEIWERLSERREE</sequence>
<feature type="region of interest" description="Disordered" evidence="1">
    <location>
        <begin position="1"/>
        <end position="44"/>
    </location>
</feature>